<feature type="domain" description="Aspartyl/asparaginy/proline hydroxylase" evidence="2">
    <location>
        <begin position="82"/>
        <end position="216"/>
    </location>
</feature>
<name>A0A7W7VSC7_KITKI</name>
<dbReference type="InterPro" id="IPR027443">
    <property type="entry name" value="IPNS-like_sf"/>
</dbReference>
<evidence type="ECO:0000256" key="1">
    <source>
        <dbReference type="SAM" id="MobiDB-lite"/>
    </source>
</evidence>
<evidence type="ECO:0000313" key="3">
    <source>
        <dbReference type="EMBL" id="MBB4921046.1"/>
    </source>
</evidence>
<reference evidence="3 4" key="1">
    <citation type="submission" date="2020-08" db="EMBL/GenBank/DDBJ databases">
        <title>Sequencing the genomes of 1000 actinobacteria strains.</title>
        <authorList>
            <person name="Klenk H.-P."/>
        </authorList>
    </citation>
    <scope>NUCLEOTIDE SEQUENCE [LARGE SCALE GENOMIC DNA]</scope>
    <source>
        <strain evidence="3 4">DSM 41654</strain>
    </source>
</reference>
<dbReference type="RefSeq" id="WP_184933438.1">
    <property type="nucleotide sequence ID" value="NZ_JACHJV010000001.1"/>
</dbReference>
<dbReference type="SUPFAM" id="SSF51197">
    <property type="entry name" value="Clavaminate synthase-like"/>
    <property type="match status" value="1"/>
</dbReference>
<evidence type="ECO:0000259" key="2">
    <source>
        <dbReference type="Pfam" id="PF05118"/>
    </source>
</evidence>
<feature type="region of interest" description="Disordered" evidence="1">
    <location>
        <begin position="1"/>
        <end position="38"/>
    </location>
</feature>
<protein>
    <recommendedName>
        <fullName evidence="2">Aspartyl/asparaginy/proline hydroxylase domain-containing protein</fullName>
    </recommendedName>
</protein>
<dbReference type="Proteomes" id="UP000540506">
    <property type="component" value="Unassembled WGS sequence"/>
</dbReference>
<dbReference type="Pfam" id="PF05118">
    <property type="entry name" value="Asp_Arg_Hydrox"/>
    <property type="match status" value="1"/>
</dbReference>
<dbReference type="InterPro" id="IPR007803">
    <property type="entry name" value="Asp/Arg/Pro-Hydrxlase"/>
</dbReference>
<accession>A0A7W7VSC7</accession>
<organism evidence="3 4">
    <name type="scientific">Kitasatospora kifunensis</name>
    <name type="common">Streptomyces kifunensis</name>
    <dbReference type="NCBI Taxonomy" id="58351"/>
    <lineage>
        <taxon>Bacteria</taxon>
        <taxon>Bacillati</taxon>
        <taxon>Actinomycetota</taxon>
        <taxon>Actinomycetes</taxon>
        <taxon>Kitasatosporales</taxon>
        <taxon>Streptomycetaceae</taxon>
        <taxon>Kitasatospora</taxon>
    </lineage>
</organism>
<sequence>MTATEPTRPEPARPKAALPEPALSGAAPHGVARSKPALPEAARLRPEFDAGRLVTELAGVTGHSWDLQRISASGGGIGQAATVDWRVLPLRSVGGDPQRTDPGGPGPLEFAPTPWLDRLPYLRAILDSIPAPLNAVRLMALGPGAVSRAHHDPKYRLDQGLVRLHIPIVTQPEAVIVLDGVEHCWQPGSFWYGDFSRTHLVRNTGPATRVHTVIDALLTRELADYFPAEFRSALAEADVLFNQLPTADAAHVGPPSRLPRFIQLPSGFTDFDAEPFDGPPRPARLEATGGQLTLATADRAFALLPAGPDELRFAGWSEQRTLHLAAGEVVLRSRRGRRLAEYRVPDGEPSH</sequence>
<keyword evidence="4" id="KW-1185">Reference proteome</keyword>
<dbReference type="AlphaFoldDB" id="A0A7W7VSC7"/>
<proteinExistence type="predicted"/>
<gene>
    <name evidence="3" type="ORF">FHR34_000039</name>
</gene>
<comment type="caution">
    <text evidence="3">The sequence shown here is derived from an EMBL/GenBank/DDBJ whole genome shotgun (WGS) entry which is preliminary data.</text>
</comment>
<dbReference type="Gene3D" id="2.60.120.330">
    <property type="entry name" value="B-lactam Antibiotic, Isopenicillin N Synthase, Chain"/>
    <property type="match status" value="1"/>
</dbReference>
<dbReference type="EMBL" id="JACHJV010000001">
    <property type="protein sequence ID" value="MBB4921046.1"/>
    <property type="molecule type" value="Genomic_DNA"/>
</dbReference>
<evidence type="ECO:0000313" key="4">
    <source>
        <dbReference type="Proteomes" id="UP000540506"/>
    </source>
</evidence>